<dbReference type="AlphaFoldDB" id="A0A7C9E6R7"/>
<proteinExistence type="predicted"/>
<evidence type="ECO:0000313" key="1">
    <source>
        <dbReference type="EMBL" id="MBA4656945.1"/>
    </source>
</evidence>
<organism evidence="1">
    <name type="scientific">Opuntia streptacantha</name>
    <name type="common">Prickly pear cactus</name>
    <name type="synonym">Opuntia cardona</name>
    <dbReference type="NCBI Taxonomy" id="393608"/>
    <lineage>
        <taxon>Eukaryota</taxon>
        <taxon>Viridiplantae</taxon>
        <taxon>Streptophyta</taxon>
        <taxon>Embryophyta</taxon>
        <taxon>Tracheophyta</taxon>
        <taxon>Spermatophyta</taxon>
        <taxon>Magnoliopsida</taxon>
        <taxon>eudicotyledons</taxon>
        <taxon>Gunneridae</taxon>
        <taxon>Pentapetalae</taxon>
        <taxon>Caryophyllales</taxon>
        <taxon>Cactineae</taxon>
        <taxon>Cactaceae</taxon>
        <taxon>Opuntioideae</taxon>
        <taxon>Opuntia</taxon>
    </lineage>
</organism>
<name>A0A7C9E6R7_OPUST</name>
<sequence>MTSTSTFSRRVKCLQSTLRDRIPSATFRTSSKIRLMNLKESISVRMISATGTLRCTKGSRNQRNADASCSGGVVDKQRLALCRIVKVRQADVLATESPFLVICKGPSLKII</sequence>
<reference evidence="1" key="2">
    <citation type="submission" date="2020-07" db="EMBL/GenBank/DDBJ databases">
        <authorList>
            <person name="Vera ALvarez R."/>
            <person name="Arias-Moreno D.M."/>
            <person name="Jimenez-Jacinto V."/>
            <person name="Jimenez-Bremont J.F."/>
            <person name="Swaminathan K."/>
            <person name="Moose S.P."/>
            <person name="Guerrero-Gonzalez M.L."/>
            <person name="Marino-Ramirez L."/>
            <person name="Landsman D."/>
            <person name="Rodriguez-Kessler M."/>
            <person name="Delgado-Sanchez P."/>
        </authorList>
    </citation>
    <scope>NUCLEOTIDE SEQUENCE</scope>
    <source>
        <tissue evidence="1">Cladode</tissue>
    </source>
</reference>
<reference evidence="1" key="1">
    <citation type="journal article" date="2013" name="J. Plant Res.">
        <title>Effect of fungi and light on seed germination of three Opuntia species from semiarid lands of central Mexico.</title>
        <authorList>
            <person name="Delgado-Sanchez P."/>
            <person name="Jimenez-Bremont J.F."/>
            <person name="Guerrero-Gonzalez Mde L."/>
            <person name="Flores J."/>
        </authorList>
    </citation>
    <scope>NUCLEOTIDE SEQUENCE</scope>
    <source>
        <tissue evidence="1">Cladode</tissue>
    </source>
</reference>
<dbReference type="EMBL" id="GISG01194145">
    <property type="protein sequence ID" value="MBA4656945.1"/>
    <property type="molecule type" value="Transcribed_RNA"/>
</dbReference>
<accession>A0A7C9E6R7</accession>
<protein>
    <submittedName>
        <fullName evidence="1">Uncharacterized protein</fullName>
    </submittedName>
</protein>